<organism evidence="2 3">
    <name type="scientific">Chlamydomonas incerta</name>
    <dbReference type="NCBI Taxonomy" id="51695"/>
    <lineage>
        <taxon>Eukaryota</taxon>
        <taxon>Viridiplantae</taxon>
        <taxon>Chlorophyta</taxon>
        <taxon>core chlorophytes</taxon>
        <taxon>Chlorophyceae</taxon>
        <taxon>CS clade</taxon>
        <taxon>Chlamydomonadales</taxon>
        <taxon>Chlamydomonadaceae</taxon>
        <taxon>Chlamydomonas</taxon>
    </lineage>
</organism>
<name>A0A835WEU8_CHLIN</name>
<feature type="compositionally biased region" description="Pro residues" evidence="1">
    <location>
        <begin position="596"/>
        <end position="618"/>
    </location>
</feature>
<evidence type="ECO:0000313" key="3">
    <source>
        <dbReference type="Proteomes" id="UP000650467"/>
    </source>
</evidence>
<evidence type="ECO:0000256" key="1">
    <source>
        <dbReference type="SAM" id="MobiDB-lite"/>
    </source>
</evidence>
<sequence>MVRQVSPPGGTGIFLYYLITTNPKGEPGGCANASPSPPGPPPRPPPARDGSGATPPPSPAPLPAGPKPAGSGNATGVFAGQKTYSILLNLKNLTDTASLKLVEQGALLSVTGFPLASRGAGAGSMNSVLLVTRLRTLVDYSGGREHVLNKLVSADPTLESLTITVGVAILELPSFEDGGGAPFQAAEVEANWLGEAVNLTHMLYTCSLGKVQLGMADFAQPTTTVVLTGIDLSVIGDSASKAAKAAGLGSGRAQWGVCVGMILDQLQASAEAQLLAEGSTLGTVWEHVLFALPSAVDNAINVACSDLKAGDEGSSSDTNSLVTDWMADMKIASQLNCRNRTDKEVCGASFAGVDGDTTLVKAAFRALGINFGLRHALPSADSTSAMDTSSGLSGADAICFNGPQSWLLGWAEIATGLDLVWDMDNQAAMMTQQRFTLPAYGSTFASLMRLRVQHGGGSAAYTTFWVTFRPFKGNATKPLDFFKSTSADSVNLYEMASEREQRIALSPDPIWWGSAGVPVKLNDRGSRVSVWAPVQPPATSEGTNPEPPLAYLKLWPEIRTPDQKNELTVSIRMCLVSSAGATPPPPSSPIASPQQRRPPPTLAPPSSAPPSSAPPPTASPAHVPSPTTDAWPEPPLGAPPPVPAGPNPFLSAPSPPVHSYGYYGATAPPLPYYYGHGGGGAGYYMPPPPAGPSYPHAPCPPYGGGAYGAGGGGRYHPAGGYAGEPGSYGTYTADDPTMCGGGTGAYAAAYGGHPAGAAHAGNNSGGSGPGPAAGSGHWRAGGKPAAARRRQQRVYGRRQLQH</sequence>
<proteinExistence type="predicted"/>
<feature type="region of interest" description="Disordered" evidence="1">
    <location>
        <begin position="757"/>
        <end position="802"/>
    </location>
</feature>
<dbReference type="EMBL" id="JAEHOC010000001">
    <property type="protein sequence ID" value="KAG2445830.1"/>
    <property type="molecule type" value="Genomic_DNA"/>
</dbReference>
<feature type="compositionally biased region" description="Basic residues" evidence="1">
    <location>
        <begin position="786"/>
        <end position="802"/>
    </location>
</feature>
<feature type="compositionally biased region" description="Pro residues" evidence="1">
    <location>
        <begin position="54"/>
        <end position="66"/>
    </location>
</feature>
<accession>A0A835WEU8</accession>
<evidence type="ECO:0000313" key="2">
    <source>
        <dbReference type="EMBL" id="KAG2445830.1"/>
    </source>
</evidence>
<feature type="compositionally biased region" description="Low complexity" evidence="1">
    <location>
        <begin position="774"/>
        <end position="785"/>
    </location>
</feature>
<feature type="compositionally biased region" description="Pro residues" evidence="1">
    <location>
        <begin position="35"/>
        <end position="47"/>
    </location>
</feature>
<feature type="region of interest" description="Disordered" evidence="1">
    <location>
        <begin position="26"/>
        <end position="74"/>
    </location>
</feature>
<dbReference type="AlphaFoldDB" id="A0A835WEU8"/>
<reference evidence="2" key="1">
    <citation type="journal article" date="2020" name="bioRxiv">
        <title>Comparative genomics of Chlamydomonas.</title>
        <authorList>
            <person name="Craig R.J."/>
            <person name="Hasan A.R."/>
            <person name="Ness R.W."/>
            <person name="Keightley P.D."/>
        </authorList>
    </citation>
    <scope>NUCLEOTIDE SEQUENCE</scope>
    <source>
        <strain evidence="2">SAG 7.73</strain>
    </source>
</reference>
<feature type="region of interest" description="Disordered" evidence="1">
    <location>
        <begin position="578"/>
        <end position="650"/>
    </location>
</feature>
<comment type="caution">
    <text evidence="2">The sequence shown here is derived from an EMBL/GenBank/DDBJ whole genome shotgun (WGS) entry which is preliminary data.</text>
</comment>
<feature type="compositionally biased region" description="Pro residues" evidence="1">
    <location>
        <begin position="632"/>
        <end position="646"/>
    </location>
</feature>
<dbReference type="Proteomes" id="UP000650467">
    <property type="component" value="Unassembled WGS sequence"/>
</dbReference>
<protein>
    <submittedName>
        <fullName evidence="2">Uncharacterized protein</fullName>
    </submittedName>
</protein>
<feature type="compositionally biased region" description="Low complexity" evidence="1">
    <location>
        <begin position="619"/>
        <end position="628"/>
    </location>
</feature>
<feature type="compositionally biased region" description="Gly residues" evidence="1">
    <location>
        <begin position="763"/>
        <end position="773"/>
    </location>
</feature>
<gene>
    <name evidence="2" type="ORF">HXX76_000434</name>
</gene>
<keyword evidence="3" id="KW-1185">Reference proteome</keyword>